<dbReference type="EMBL" id="MPRJ01000107">
    <property type="protein sequence ID" value="OOZ34618.1"/>
    <property type="molecule type" value="Genomic_DNA"/>
</dbReference>
<dbReference type="OrthoDB" id="6193567at2"/>
<comment type="caution">
    <text evidence="2">The sequence shown here is derived from an EMBL/GenBank/DDBJ whole genome shotgun (WGS) entry which is preliminary data.</text>
</comment>
<sequence>MRWLFLLVLLANIAIFIWGYSSENEEVAQLSPVVSAGIGNIKLLSERQGAGVDPGQEPPSLLADSDSQPQQEPPAAMATGMADQVPQQEIAEPDDQETAGETSRENLQEEGDQEDSGEALVAKADDDVPVEEKREIPPYCGVLGPFEKEEAAIAISENLNKLGFEALRRQQSIIKTTGYWVLIPAADSQQEAIKSLEALKTKGFRDVRRFLQGSLRNTISLGAFSRRENAQARQREVEAKGFKVEVRPRSSESVIHWIDVRLEGEGAGRASATLRENYPALKIREQACSRVVRL</sequence>
<keyword evidence="3" id="KW-1185">Reference proteome</keyword>
<feature type="region of interest" description="Disordered" evidence="1">
    <location>
        <begin position="48"/>
        <end position="119"/>
    </location>
</feature>
<proteinExistence type="predicted"/>
<evidence type="ECO:0000313" key="3">
    <source>
        <dbReference type="Proteomes" id="UP000190896"/>
    </source>
</evidence>
<dbReference type="Proteomes" id="UP000190896">
    <property type="component" value="Unassembled WGS sequence"/>
</dbReference>
<name>A0A1T2KP02_9GAMM</name>
<organism evidence="2 3">
    <name type="scientific">Solemya velesiana gill symbiont</name>
    <dbReference type="NCBI Taxonomy" id="1918948"/>
    <lineage>
        <taxon>Bacteria</taxon>
        <taxon>Pseudomonadati</taxon>
        <taxon>Pseudomonadota</taxon>
        <taxon>Gammaproteobacteria</taxon>
        <taxon>sulfur-oxidizing symbionts</taxon>
    </lineage>
</organism>
<evidence type="ECO:0000256" key="1">
    <source>
        <dbReference type="SAM" id="MobiDB-lite"/>
    </source>
</evidence>
<evidence type="ECO:0000313" key="2">
    <source>
        <dbReference type="EMBL" id="OOZ34618.1"/>
    </source>
</evidence>
<protein>
    <recommendedName>
        <fullName evidence="4">SPOR domain-containing protein</fullName>
    </recommendedName>
</protein>
<evidence type="ECO:0008006" key="4">
    <source>
        <dbReference type="Google" id="ProtNLM"/>
    </source>
</evidence>
<accession>A0A1T2KP02</accession>
<dbReference type="RefSeq" id="WP_078488244.1">
    <property type="nucleotide sequence ID" value="NZ_MPRJ01000107.1"/>
</dbReference>
<feature type="compositionally biased region" description="Acidic residues" evidence="1">
    <location>
        <begin position="108"/>
        <end position="117"/>
    </location>
</feature>
<reference evidence="2 3" key="1">
    <citation type="submission" date="2016-11" db="EMBL/GenBank/DDBJ databases">
        <title>Mixed transmission modes and dynamic genome evolution in an obligate animal-bacterial symbiosis.</title>
        <authorList>
            <person name="Russell S.L."/>
            <person name="Corbett-Detig R.B."/>
            <person name="Cavanaugh C.M."/>
        </authorList>
    </citation>
    <scope>NUCLEOTIDE SEQUENCE [LARGE SCALE GENOMIC DNA]</scope>
    <source>
        <strain evidence="2">Se-Cadez</strain>
    </source>
</reference>
<gene>
    <name evidence="2" type="ORF">BOW51_12015</name>
</gene>
<dbReference type="AlphaFoldDB" id="A0A1T2KP02"/>